<evidence type="ECO:0000256" key="3">
    <source>
        <dbReference type="ARBA" id="ARBA00022525"/>
    </source>
</evidence>
<dbReference type="AlphaFoldDB" id="A0A1W0A4X2"/>
<keyword evidence="6" id="KW-1185">Reference proteome</keyword>
<dbReference type="GO" id="GO:0043657">
    <property type="term" value="C:host cell"/>
    <property type="evidence" value="ECO:0007669"/>
    <property type="project" value="UniProtKB-SubCell"/>
</dbReference>
<accession>A0A1W0A4X2</accession>
<evidence type="ECO:0000313" key="6">
    <source>
        <dbReference type="Proteomes" id="UP000243217"/>
    </source>
</evidence>
<name>A0A1W0A4X2_9STRA</name>
<evidence type="ECO:0000313" key="5">
    <source>
        <dbReference type="EMBL" id="OQS05259.1"/>
    </source>
</evidence>
<evidence type="ECO:0000256" key="2">
    <source>
        <dbReference type="ARBA" id="ARBA00004613"/>
    </source>
</evidence>
<dbReference type="InterPro" id="IPR045379">
    <property type="entry name" value="Crinkler_N"/>
</dbReference>
<sequence>MTKKLVCIEIPGGSVLGVTIDDSLSVGHLKKIIKEKKMCDFPADKLELYIAKKNGEWLKSKGADVKELKKGVVSDDINALMHDSLEMDPADTIEMYDFPDTPTAGNIHVLIQVPTVKNDANDQRVEPSSLNKLMTVISDLRDTIEEDRKRKRSVYSISSLNSIHLEDMKRKLNVKPYLIEPDEIEDTSIENYSWIPNVAEDHPLQKSAYLNYIKDNLDSLLNTGRYQLDDAAHDENLLSLSDPRLPFRVKGTTDVIFAKRREKWPPSKLFGACLVIVLKKEIKETSFDQAMAQLICASIKAPSGSYPVSLLTDLNNDWYFFWFKEVEDMKYLVSMRLNYPKNAFDFIKEIALAERDKPLKIPFTDQSFKKLKVDDFMQMPADASDELMERYELMSDVLEPEFLMERRREYFLHQVAKSPMFSHMYV</sequence>
<organism evidence="5 6">
    <name type="scientific">Thraustotheca clavata</name>
    <dbReference type="NCBI Taxonomy" id="74557"/>
    <lineage>
        <taxon>Eukaryota</taxon>
        <taxon>Sar</taxon>
        <taxon>Stramenopiles</taxon>
        <taxon>Oomycota</taxon>
        <taxon>Saprolegniomycetes</taxon>
        <taxon>Saprolegniales</taxon>
        <taxon>Achlyaceae</taxon>
        <taxon>Thraustotheca</taxon>
    </lineage>
</organism>
<protein>
    <submittedName>
        <fullName evidence="5">Crinkler (CRN) family protein</fullName>
    </submittedName>
</protein>
<gene>
    <name evidence="5" type="ORF">THRCLA_20677</name>
</gene>
<dbReference type="EMBL" id="JNBS01000480">
    <property type="protein sequence ID" value="OQS05259.1"/>
    <property type="molecule type" value="Genomic_DNA"/>
</dbReference>
<comment type="subcellular location">
    <subcellularLocation>
        <location evidence="1">Host cell</location>
    </subcellularLocation>
    <subcellularLocation>
        <location evidence="2">Secreted</location>
    </subcellularLocation>
</comment>
<keyword evidence="3" id="KW-0964">Secreted</keyword>
<evidence type="ECO:0000259" key="4">
    <source>
        <dbReference type="Pfam" id="PF20147"/>
    </source>
</evidence>
<dbReference type="GO" id="GO:0005576">
    <property type="term" value="C:extracellular region"/>
    <property type="evidence" value="ECO:0007669"/>
    <property type="project" value="UniProtKB-SubCell"/>
</dbReference>
<proteinExistence type="predicted"/>
<evidence type="ECO:0000256" key="1">
    <source>
        <dbReference type="ARBA" id="ARBA00004340"/>
    </source>
</evidence>
<dbReference type="Proteomes" id="UP000243217">
    <property type="component" value="Unassembled WGS sequence"/>
</dbReference>
<comment type="caution">
    <text evidence="5">The sequence shown here is derived from an EMBL/GenBank/DDBJ whole genome shotgun (WGS) entry which is preliminary data.</text>
</comment>
<dbReference type="OrthoDB" id="2435285at2759"/>
<feature type="domain" description="Crinkler effector protein N-terminal" evidence="4">
    <location>
        <begin position="4"/>
        <end position="112"/>
    </location>
</feature>
<reference evidence="5 6" key="1">
    <citation type="journal article" date="2014" name="Genome Biol. Evol.">
        <title>The secreted proteins of Achlya hypogyna and Thraustotheca clavata identify the ancestral oomycete secretome and reveal gene acquisitions by horizontal gene transfer.</title>
        <authorList>
            <person name="Misner I."/>
            <person name="Blouin N."/>
            <person name="Leonard G."/>
            <person name="Richards T.A."/>
            <person name="Lane C.E."/>
        </authorList>
    </citation>
    <scope>NUCLEOTIDE SEQUENCE [LARGE SCALE GENOMIC DNA]</scope>
    <source>
        <strain evidence="5 6">ATCC 34112</strain>
    </source>
</reference>
<dbReference type="Pfam" id="PF20147">
    <property type="entry name" value="Crinkler"/>
    <property type="match status" value="1"/>
</dbReference>